<evidence type="ECO:0000256" key="2">
    <source>
        <dbReference type="ARBA" id="ARBA00022729"/>
    </source>
</evidence>
<keyword evidence="6 8" id="KW-0449">Lipoprotein</keyword>
<proteinExistence type="predicted"/>
<dbReference type="PROSITE" id="PS51257">
    <property type="entry name" value="PROKAR_LIPOPROTEIN"/>
    <property type="match status" value="1"/>
</dbReference>
<accession>A0ABU7G979</accession>
<keyword evidence="4" id="KW-0564">Palmitate</keyword>
<protein>
    <submittedName>
        <fullName evidence="8">Lipoprotein</fullName>
    </submittedName>
</protein>
<evidence type="ECO:0000256" key="6">
    <source>
        <dbReference type="ARBA" id="ARBA00023288"/>
    </source>
</evidence>
<dbReference type="InterPro" id="IPR032831">
    <property type="entry name" value="LptM_cons"/>
</dbReference>
<sequence>MNKQAIAVILLSIGLSGCGQKGPLTHPPAEPQSAPEQVTPSE</sequence>
<evidence type="ECO:0000256" key="3">
    <source>
        <dbReference type="ARBA" id="ARBA00023136"/>
    </source>
</evidence>
<evidence type="ECO:0000256" key="4">
    <source>
        <dbReference type="ARBA" id="ARBA00023139"/>
    </source>
</evidence>
<evidence type="ECO:0000313" key="8">
    <source>
        <dbReference type="EMBL" id="MEE1675972.1"/>
    </source>
</evidence>
<gene>
    <name evidence="8" type="ORF">SNR37_001299</name>
</gene>
<organism evidence="8 9">
    <name type="scientific">Agarivorans aestuarii</name>
    <dbReference type="NCBI Taxonomy" id="1563703"/>
    <lineage>
        <taxon>Bacteria</taxon>
        <taxon>Pseudomonadati</taxon>
        <taxon>Pseudomonadota</taxon>
        <taxon>Gammaproteobacteria</taxon>
        <taxon>Alteromonadales</taxon>
        <taxon>Alteromonadaceae</taxon>
        <taxon>Agarivorans</taxon>
    </lineage>
</organism>
<feature type="region of interest" description="Disordered" evidence="7">
    <location>
        <begin position="18"/>
        <end position="42"/>
    </location>
</feature>
<name>A0ABU7G979_9ALTE</name>
<dbReference type="Proteomes" id="UP001310248">
    <property type="component" value="Unassembled WGS sequence"/>
</dbReference>
<keyword evidence="3" id="KW-0472">Membrane</keyword>
<reference evidence="9" key="1">
    <citation type="submission" date="2023-07" db="EMBL/GenBank/DDBJ databases">
        <title>Draft genome sequence of Agarivorans aestuarii strain ZMCS4, a CAZymes producing bacteria isolated from the marine brown algae Clodostephus spongiosus.</title>
        <authorList>
            <person name="Lorente B."/>
            <person name="Cabral C."/>
            <person name="Frias J."/>
            <person name="Faria J."/>
            <person name="Toubarro D."/>
        </authorList>
    </citation>
    <scope>NUCLEOTIDE SEQUENCE [LARGE SCALE GENOMIC DNA]</scope>
    <source>
        <strain evidence="9">ZMCS4</strain>
    </source>
</reference>
<keyword evidence="2" id="KW-0732">Signal</keyword>
<dbReference type="Pfam" id="PF13627">
    <property type="entry name" value="LptM_cons"/>
    <property type="match status" value="1"/>
</dbReference>
<comment type="caution">
    <text evidence="8">The sequence shown here is derived from an EMBL/GenBank/DDBJ whole genome shotgun (WGS) entry which is preliminary data.</text>
</comment>
<comment type="subcellular location">
    <subcellularLocation>
        <location evidence="1">Cell outer membrane</location>
        <topology evidence="1">Lipid-anchor</topology>
    </subcellularLocation>
</comment>
<keyword evidence="5" id="KW-0998">Cell outer membrane</keyword>
<evidence type="ECO:0000256" key="7">
    <source>
        <dbReference type="SAM" id="MobiDB-lite"/>
    </source>
</evidence>
<keyword evidence="9" id="KW-1185">Reference proteome</keyword>
<evidence type="ECO:0000256" key="5">
    <source>
        <dbReference type="ARBA" id="ARBA00023237"/>
    </source>
</evidence>
<dbReference type="RefSeq" id="WP_163130142.1">
    <property type="nucleotide sequence ID" value="NZ_AP023033.1"/>
</dbReference>
<evidence type="ECO:0000256" key="1">
    <source>
        <dbReference type="ARBA" id="ARBA00004459"/>
    </source>
</evidence>
<evidence type="ECO:0000313" key="9">
    <source>
        <dbReference type="Proteomes" id="UP001310248"/>
    </source>
</evidence>
<dbReference type="NCBIfam" id="NF047847">
    <property type="entry name" value="SS_mature_LptM"/>
    <property type="match status" value="1"/>
</dbReference>
<reference evidence="8 9" key="2">
    <citation type="submission" date="2023-12" db="EMBL/GenBank/DDBJ databases">
        <authorList>
            <consortium name="Cladostephus spongiosus"/>
            <person name="Lorente B."/>
            <person name="Cabral C."/>
            <person name="Frias J."/>
            <person name="Faria J."/>
            <person name="Toubarro D."/>
        </authorList>
    </citation>
    <scope>NUCLEOTIDE SEQUENCE [LARGE SCALE GENOMIC DNA]</scope>
    <source>
        <strain evidence="8 9">ZMCS4</strain>
    </source>
</reference>
<dbReference type="EMBL" id="JAYDYW010000017">
    <property type="protein sequence ID" value="MEE1675972.1"/>
    <property type="molecule type" value="Genomic_DNA"/>
</dbReference>